<evidence type="ECO:0000313" key="3">
    <source>
        <dbReference type="EMBL" id="UUX50757.1"/>
    </source>
</evidence>
<dbReference type="GO" id="GO:0006629">
    <property type="term" value="P:lipid metabolic process"/>
    <property type="evidence" value="ECO:0007669"/>
    <property type="project" value="InterPro"/>
</dbReference>
<dbReference type="GO" id="GO:0016491">
    <property type="term" value="F:oxidoreductase activity"/>
    <property type="evidence" value="ECO:0007669"/>
    <property type="project" value="UniProtKB-KW"/>
</dbReference>
<dbReference type="EMBL" id="CP102480">
    <property type="protein sequence ID" value="UUX50757.1"/>
    <property type="molecule type" value="Genomic_DNA"/>
</dbReference>
<keyword evidence="1" id="KW-1133">Transmembrane helix</keyword>
<dbReference type="KEGG" id="naci:NUH88_03435"/>
<reference evidence="3" key="1">
    <citation type="submission" date="2022-08" db="EMBL/GenBank/DDBJ databases">
        <title>Nisaea acidiphila sp. nov., isolated from a marine algal debris and emended description of the genus Nisaea Urios et al. 2008.</title>
        <authorList>
            <person name="Kwon K."/>
        </authorList>
    </citation>
    <scope>NUCLEOTIDE SEQUENCE</scope>
    <source>
        <strain evidence="3">MEBiC11861</strain>
    </source>
</reference>
<keyword evidence="1" id="KW-0472">Membrane</keyword>
<dbReference type="AlphaFoldDB" id="A0A9J7AZ86"/>
<organism evidence="3 4">
    <name type="scientific">Nisaea acidiphila</name>
    <dbReference type="NCBI Taxonomy" id="1862145"/>
    <lineage>
        <taxon>Bacteria</taxon>
        <taxon>Pseudomonadati</taxon>
        <taxon>Pseudomonadota</taxon>
        <taxon>Alphaproteobacteria</taxon>
        <taxon>Rhodospirillales</taxon>
        <taxon>Thalassobaculaceae</taxon>
        <taxon>Nisaea</taxon>
    </lineage>
</organism>
<keyword evidence="1" id="KW-0812">Transmembrane</keyword>
<feature type="transmembrane region" description="Helical" evidence="1">
    <location>
        <begin position="161"/>
        <end position="180"/>
    </location>
</feature>
<sequence length="294" mass="33432">MQSVPAVEWPTVGLWLAIHGLFAAATWWHAAVPPWLLPLIGAPLVCWHASYQHEAIHGHPTRVGWLNAALAGLPLMLWVPYGIYRDSHLKHHENEYLTDPIEDPESFYVTPGEWALYSTPRRVLHRVVNALAGRLLIGPAFVAGLFLCREALKVVRGRADLRAWAMHAAGAGLLLSWVLLVCEMSLWTYLLCFAYPGTSLLLLRSFAEHHAAPEPEDRTAIVEAEPPFALLFLNNNLHVAHHDKPGVPWYRLPRYEAVRRLNTARPSERIYRGYREIARHWLFRAKESPVHPHL</sequence>
<feature type="transmembrane region" description="Helical" evidence="1">
    <location>
        <begin position="12"/>
        <end position="29"/>
    </location>
</feature>
<evidence type="ECO:0000313" key="4">
    <source>
        <dbReference type="Proteomes" id="UP001060336"/>
    </source>
</evidence>
<keyword evidence="4" id="KW-1185">Reference proteome</keyword>
<evidence type="ECO:0000256" key="1">
    <source>
        <dbReference type="SAM" id="Phobius"/>
    </source>
</evidence>
<feature type="domain" description="Fatty acid desaturase" evidence="2">
    <location>
        <begin position="31"/>
        <end position="258"/>
    </location>
</feature>
<proteinExistence type="predicted"/>
<dbReference type="Pfam" id="PF00487">
    <property type="entry name" value="FA_desaturase"/>
    <property type="match status" value="1"/>
</dbReference>
<dbReference type="Proteomes" id="UP001060336">
    <property type="component" value="Chromosome"/>
</dbReference>
<dbReference type="RefSeq" id="WP_257769984.1">
    <property type="nucleotide sequence ID" value="NZ_CP102480.1"/>
</dbReference>
<protein>
    <submittedName>
        <fullName evidence="3">Fatty acid desaturase</fullName>
        <ecNumber evidence="3">1.14.19.-</ecNumber>
    </submittedName>
</protein>
<gene>
    <name evidence="3" type="ORF">NUH88_03435</name>
</gene>
<keyword evidence="3" id="KW-0560">Oxidoreductase</keyword>
<accession>A0A9J7AZ86</accession>
<dbReference type="InterPro" id="IPR005804">
    <property type="entry name" value="FA_desaturase_dom"/>
</dbReference>
<dbReference type="EC" id="1.14.19.-" evidence="3"/>
<feature type="transmembrane region" description="Helical" evidence="1">
    <location>
        <begin position="35"/>
        <end position="51"/>
    </location>
</feature>
<feature type="transmembrane region" description="Helical" evidence="1">
    <location>
        <begin position="127"/>
        <end position="149"/>
    </location>
</feature>
<name>A0A9J7AZ86_9PROT</name>
<feature type="transmembrane region" description="Helical" evidence="1">
    <location>
        <begin position="63"/>
        <end position="84"/>
    </location>
</feature>
<evidence type="ECO:0000259" key="2">
    <source>
        <dbReference type="Pfam" id="PF00487"/>
    </source>
</evidence>